<organism evidence="1 2">
    <name type="scientific">Nicotiana tabacum</name>
    <name type="common">Common tobacco</name>
    <dbReference type="NCBI Taxonomy" id="4097"/>
    <lineage>
        <taxon>Eukaryota</taxon>
        <taxon>Viridiplantae</taxon>
        <taxon>Streptophyta</taxon>
        <taxon>Embryophyta</taxon>
        <taxon>Tracheophyta</taxon>
        <taxon>Spermatophyta</taxon>
        <taxon>Magnoliopsida</taxon>
        <taxon>eudicotyledons</taxon>
        <taxon>Gunneridae</taxon>
        <taxon>Pentapetalae</taxon>
        <taxon>asterids</taxon>
        <taxon>lamiids</taxon>
        <taxon>Solanales</taxon>
        <taxon>Solanaceae</taxon>
        <taxon>Nicotianoideae</taxon>
        <taxon>Nicotianeae</taxon>
        <taxon>Nicotiana</taxon>
    </lineage>
</organism>
<reference evidence="1" key="1">
    <citation type="journal article" date="2014" name="Nat. Commun.">
        <title>The tobacco genome sequence and its comparison with those of tomato and potato.</title>
        <authorList>
            <person name="Sierro N."/>
            <person name="Battey J.N."/>
            <person name="Ouadi S."/>
            <person name="Bakaher N."/>
            <person name="Bovet L."/>
            <person name="Willig A."/>
            <person name="Goepfert S."/>
            <person name="Peitsch M.C."/>
            <person name="Ivanov N.V."/>
        </authorList>
    </citation>
    <scope>NUCLEOTIDE SEQUENCE [LARGE SCALE GENOMIC DNA]</scope>
</reference>
<sequence>MSLLWVVGGDFNIIWDEEEKFGGLPVHMNEVLDFRYCVNTCNLFDLGFKGSIYTWWNGRGEYDCIFKRLDKCLANVVFQQMFARLEITHLSNIGSDHCPMMLSVNASTVPIKKPFKFFNFWTKYTSFKVVVAENWTADFHANPFTLFNHKLKKVKKALSIWSKDTYGNIFQKIASLEEVVLVHEAQFELNPSFQNRERLMKIQVEFIKYLALEEEFWKQKSGMS</sequence>
<dbReference type="RefSeq" id="XP_075107110.1">
    <property type="nucleotide sequence ID" value="XM_075251009.1"/>
</dbReference>
<reference evidence="2" key="2">
    <citation type="submission" date="2025-08" db="UniProtKB">
        <authorList>
            <consortium name="RefSeq"/>
        </authorList>
    </citation>
    <scope>IDENTIFICATION</scope>
    <source>
        <tissue evidence="2">Leaf</tissue>
    </source>
</reference>
<dbReference type="Proteomes" id="UP000790787">
    <property type="component" value="Chromosome 4"/>
</dbReference>
<evidence type="ECO:0000313" key="1">
    <source>
        <dbReference type="Proteomes" id="UP000790787"/>
    </source>
</evidence>
<keyword evidence="1" id="KW-1185">Reference proteome</keyword>
<evidence type="ECO:0000313" key="2">
    <source>
        <dbReference type="RefSeq" id="XP_075107110.1"/>
    </source>
</evidence>
<accession>A0AC58UCA4</accession>
<proteinExistence type="predicted"/>
<name>A0AC58UCA4_TOBAC</name>
<gene>
    <name evidence="2" type="primary">LOC142180087</name>
</gene>
<protein>
    <submittedName>
        <fullName evidence="2">Uncharacterized protein LOC142180087</fullName>
    </submittedName>
</protein>